<dbReference type="InterPro" id="IPR036034">
    <property type="entry name" value="PDZ_sf"/>
</dbReference>
<protein>
    <submittedName>
        <fullName evidence="5">PDZ domain-containing protein</fullName>
    </submittedName>
</protein>
<dbReference type="PANTHER" id="PTHR42837">
    <property type="entry name" value="REGULATOR OF SIGMA-E PROTEASE RSEP"/>
    <property type="match status" value="1"/>
</dbReference>
<evidence type="ECO:0000259" key="4">
    <source>
        <dbReference type="PROSITE" id="PS50106"/>
    </source>
</evidence>
<dbReference type="Pfam" id="PF13180">
    <property type="entry name" value="PDZ_2"/>
    <property type="match status" value="2"/>
</dbReference>
<evidence type="ECO:0000256" key="1">
    <source>
        <dbReference type="ARBA" id="ARBA00001947"/>
    </source>
</evidence>
<feature type="domain" description="PDZ" evidence="4">
    <location>
        <begin position="42"/>
        <end position="124"/>
    </location>
</feature>
<dbReference type="GO" id="GO:0006508">
    <property type="term" value="P:proteolysis"/>
    <property type="evidence" value="ECO:0007669"/>
    <property type="project" value="InterPro"/>
</dbReference>
<feature type="domain" description="PDZ" evidence="4">
    <location>
        <begin position="187"/>
        <end position="252"/>
    </location>
</feature>
<dbReference type="InterPro" id="IPR001478">
    <property type="entry name" value="PDZ"/>
</dbReference>
<dbReference type="AlphaFoldDB" id="A0A239DG19"/>
<proteinExistence type="predicted"/>
<dbReference type="RefSeq" id="WP_089406748.1">
    <property type="nucleotide sequence ID" value="NZ_FZOU01000001.1"/>
</dbReference>
<evidence type="ECO:0000313" key="6">
    <source>
        <dbReference type="Proteomes" id="UP000198356"/>
    </source>
</evidence>
<organism evidence="5 6">
    <name type="scientific">Granulicella rosea</name>
    <dbReference type="NCBI Taxonomy" id="474952"/>
    <lineage>
        <taxon>Bacteria</taxon>
        <taxon>Pseudomonadati</taxon>
        <taxon>Acidobacteriota</taxon>
        <taxon>Terriglobia</taxon>
        <taxon>Terriglobales</taxon>
        <taxon>Acidobacteriaceae</taxon>
        <taxon>Granulicella</taxon>
    </lineage>
</organism>
<dbReference type="PROSITE" id="PS50106">
    <property type="entry name" value="PDZ"/>
    <property type="match status" value="2"/>
</dbReference>
<dbReference type="OrthoDB" id="109450at2"/>
<dbReference type="Gene3D" id="2.30.42.10">
    <property type="match status" value="2"/>
</dbReference>
<dbReference type="InterPro" id="IPR004387">
    <property type="entry name" value="Pept_M50_Zn"/>
</dbReference>
<dbReference type="GO" id="GO:0004222">
    <property type="term" value="F:metalloendopeptidase activity"/>
    <property type="evidence" value="ECO:0007669"/>
    <property type="project" value="InterPro"/>
</dbReference>
<evidence type="ECO:0000256" key="2">
    <source>
        <dbReference type="SAM" id="MobiDB-lite"/>
    </source>
</evidence>
<dbReference type="GO" id="GO:0016020">
    <property type="term" value="C:membrane"/>
    <property type="evidence" value="ECO:0007669"/>
    <property type="project" value="InterPro"/>
</dbReference>
<sequence length="308" mass="32653">MKRVSGCGLVVAAAGLLWTQCAPASGFGGGLAGSSASSHTPGYLGVDVRDVGDDQVSVLHLKDARGAEIIRVDHDGPAGKVGLREHDVVLQMNGKTINGQEQIRKMLHELGPGKAVTLVISRDGVQMTLTAQMSDRELVERQAWQQHLKGVDPGVSAEASTASVENFTTGTTPYPTPLHPGRGFLATILMSPAYTGAMLEMMGPQLAVFFGAPDGKGLLVRSVEPNSPAAQAGMRAGDVVLRANSLTLSKMSDWGKTIHDSRGRAVTVTVLRDKQEQTLTLVPDEKRRSSVEMPGLPWSKARGERSSL</sequence>
<accession>A0A239DG19</accession>
<feature type="signal peptide" evidence="3">
    <location>
        <begin position="1"/>
        <end position="24"/>
    </location>
</feature>
<name>A0A239DG19_9BACT</name>
<dbReference type="CDD" id="cd06779">
    <property type="entry name" value="cpPDZ_Deg_HtrA-like"/>
    <property type="match status" value="1"/>
</dbReference>
<dbReference type="SUPFAM" id="SSF50156">
    <property type="entry name" value="PDZ domain-like"/>
    <property type="match status" value="2"/>
</dbReference>
<feature type="region of interest" description="Disordered" evidence="2">
    <location>
        <begin position="284"/>
        <end position="308"/>
    </location>
</feature>
<evidence type="ECO:0000256" key="3">
    <source>
        <dbReference type="SAM" id="SignalP"/>
    </source>
</evidence>
<dbReference type="SMART" id="SM00228">
    <property type="entry name" value="PDZ"/>
    <property type="match status" value="2"/>
</dbReference>
<gene>
    <name evidence="5" type="ORF">SAMN05421770_101452</name>
</gene>
<feature type="chain" id="PRO_5012330998" evidence="3">
    <location>
        <begin position="25"/>
        <end position="308"/>
    </location>
</feature>
<dbReference type="Proteomes" id="UP000198356">
    <property type="component" value="Unassembled WGS sequence"/>
</dbReference>
<dbReference type="PANTHER" id="PTHR42837:SF2">
    <property type="entry name" value="MEMBRANE METALLOPROTEASE ARASP2, CHLOROPLASTIC-RELATED"/>
    <property type="match status" value="1"/>
</dbReference>
<reference evidence="5 6" key="1">
    <citation type="submission" date="2017-06" db="EMBL/GenBank/DDBJ databases">
        <authorList>
            <person name="Kim H.J."/>
            <person name="Triplett B.A."/>
        </authorList>
    </citation>
    <scope>NUCLEOTIDE SEQUENCE [LARGE SCALE GENOMIC DNA]</scope>
    <source>
        <strain evidence="5 6">DSM 18704</strain>
    </source>
</reference>
<evidence type="ECO:0000313" key="5">
    <source>
        <dbReference type="EMBL" id="SNS31310.1"/>
    </source>
</evidence>
<keyword evidence="3" id="KW-0732">Signal</keyword>
<keyword evidence="6" id="KW-1185">Reference proteome</keyword>
<dbReference type="EMBL" id="FZOU01000001">
    <property type="protein sequence ID" value="SNS31310.1"/>
    <property type="molecule type" value="Genomic_DNA"/>
</dbReference>
<comment type="cofactor">
    <cofactor evidence="1">
        <name>Zn(2+)</name>
        <dbReference type="ChEBI" id="CHEBI:29105"/>
    </cofactor>
</comment>